<dbReference type="AlphaFoldDB" id="A0A1G7K6X7"/>
<dbReference type="PANTHER" id="PTHR43489:SF6">
    <property type="entry name" value="HYDROXYPYRUVATE ISOMERASE-RELATED"/>
    <property type="match status" value="1"/>
</dbReference>
<dbReference type="PANTHER" id="PTHR43489">
    <property type="entry name" value="ISOMERASE"/>
    <property type="match status" value="1"/>
</dbReference>
<dbReference type="Gene3D" id="3.20.20.150">
    <property type="entry name" value="Divalent-metal-dependent TIM barrel enzymes"/>
    <property type="match status" value="1"/>
</dbReference>
<reference evidence="6" key="1">
    <citation type="submission" date="2016-10" db="EMBL/GenBank/DDBJ databases">
        <authorList>
            <person name="Varghese N."/>
            <person name="Submissions S."/>
        </authorList>
    </citation>
    <scope>NUCLEOTIDE SEQUENCE [LARGE SCALE GENOMIC DNA]</scope>
    <source>
        <strain evidence="6">DSM 10146</strain>
    </source>
</reference>
<dbReference type="GO" id="GO:0046487">
    <property type="term" value="P:glyoxylate metabolic process"/>
    <property type="evidence" value="ECO:0007669"/>
    <property type="project" value="TreeGrafter"/>
</dbReference>
<feature type="domain" description="Xylose isomerase-like TIM barrel" evidence="4">
    <location>
        <begin position="21"/>
        <end position="252"/>
    </location>
</feature>
<protein>
    <submittedName>
        <fullName evidence="5">Hydroxypyruvate isomerase</fullName>
    </submittedName>
</protein>
<dbReference type="FunFam" id="3.20.20.150:FF:000007">
    <property type="entry name" value="Hydroxypyruvate isomerase"/>
    <property type="match status" value="1"/>
</dbReference>
<feature type="active site" description="Proton donor/acceptor" evidence="3">
    <location>
        <position position="140"/>
    </location>
</feature>
<dbReference type="OrthoDB" id="9786584at2"/>
<dbReference type="InterPro" id="IPR050417">
    <property type="entry name" value="Sugar_Epim/Isomerase"/>
</dbReference>
<evidence type="ECO:0000256" key="3">
    <source>
        <dbReference type="PIRSR" id="PIRSR006241-50"/>
    </source>
</evidence>
<proteinExistence type="inferred from homology"/>
<name>A0A1G7K6X7_9RHOB</name>
<evidence type="ECO:0000313" key="6">
    <source>
        <dbReference type="Proteomes" id="UP000198994"/>
    </source>
</evidence>
<dbReference type="Pfam" id="PF01261">
    <property type="entry name" value="AP_endonuc_2"/>
    <property type="match status" value="1"/>
</dbReference>
<dbReference type="GO" id="GO:0008903">
    <property type="term" value="F:hydroxypyruvate isomerase activity"/>
    <property type="evidence" value="ECO:0007669"/>
    <property type="project" value="TreeGrafter"/>
</dbReference>
<dbReference type="SUPFAM" id="SSF51658">
    <property type="entry name" value="Xylose isomerase-like"/>
    <property type="match status" value="1"/>
</dbReference>
<feature type="active site" description="Proton donor/acceptor" evidence="3">
    <location>
        <position position="237"/>
    </location>
</feature>
<organism evidence="5 6">
    <name type="scientific">Salipiger thiooxidans</name>
    <dbReference type="NCBI Taxonomy" id="282683"/>
    <lineage>
        <taxon>Bacteria</taxon>
        <taxon>Pseudomonadati</taxon>
        <taxon>Pseudomonadota</taxon>
        <taxon>Alphaproteobacteria</taxon>
        <taxon>Rhodobacterales</taxon>
        <taxon>Roseobacteraceae</taxon>
        <taxon>Salipiger</taxon>
    </lineage>
</organism>
<sequence length="266" mass="27779">MMQISANLGFLYTELPLPDRIRAAKADGFDAVECHFPYDTPAAALRDALHETGLRMVSLNTVPGDIAAGEFGLAALPGREAEAQAAVRQAVSYGAAIGAGAVHVMAGRSQGAPGAEQCFRATLGLACDLAAAEGMSVLIEPINSRDAPGYHLSLIEAAAETLAAVGRDNLKILFDCYHLQIMQGDLTRRFADHLPDIGHVQIAAVPDRGEPDGGELCYERLLRGFAQAGYAGAVGAEYRPRGADTSAGLGWLPGLRAALASGRLQG</sequence>
<evidence type="ECO:0000256" key="2">
    <source>
        <dbReference type="PIRNR" id="PIRNR006241"/>
    </source>
</evidence>
<dbReference type="STRING" id="282683.SAMN04488105_11776"/>
<comment type="similarity">
    <text evidence="2">Belongs to the hyi family.</text>
</comment>
<evidence type="ECO:0000313" key="5">
    <source>
        <dbReference type="EMBL" id="SDF32912.1"/>
    </source>
</evidence>
<dbReference type="InterPro" id="IPR026040">
    <property type="entry name" value="HyI-like"/>
</dbReference>
<keyword evidence="6" id="KW-1185">Reference proteome</keyword>
<accession>A0A1G7K6X7</accession>
<evidence type="ECO:0000256" key="1">
    <source>
        <dbReference type="ARBA" id="ARBA00023235"/>
    </source>
</evidence>
<dbReference type="EMBL" id="FNAV01000017">
    <property type="protein sequence ID" value="SDF32912.1"/>
    <property type="molecule type" value="Genomic_DNA"/>
</dbReference>
<dbReference type="InterPro" id="IPR013022">
    <property type="entry name" value="Xyl_isomerase-like_TIM-brl"/>
</dbReference>
<dbReference type="InterPro" id="IPR036237">
    <property type="entry name" value="Xyl_isomerase-like_sf"/>
</dbReference>
<keyword evidence="1 2" id="KW-0413">Isomerase</keyword>
<gene>
    <name evidence="5" type="ORF">SAMN04488105_11776</name>
</gene>
<dbReference type="PIRSF" id="PIRSF006241">
    <property type="entry name" value="HyI"/>
    <property type="match status" value="1"/>
</dbReference>
<evidence type="ECO:0000259" key="4">
    <source>
        <dbReference type="Pfam" id="PF01261"/>
    </source>
</evidence>
<keyword evidence="5" id="KW-0670">Pyruvate</keyword>
<dbReference type="Proteomes" id="UP000198994">
    <property type="component" value="Unassembled WGS sequence"/>
</dbReference>